<dbReference type="EMBL" id="VSWD01000011">
    <property type="protein sequence ID" value="KAK3087467.1"/>
    <property type="molecule type" value="Genomic_DNA"/>
</dbReference>
<organism evidence="1 2">
    <name type="scientific">Pinctada imbricata</name>
    <name type="common">Atlantic pearl-oyster</name>
    <name type="synonym">Pinctada martensii</name>
    <dbReference type="NCBI Taxonomy" id="66713"/>
    <lineage>
        <taxon>Eukaryota</taxon>
        <taxon>Metazoa</taxon>
        <taxon>Spiralia</taxon>
        <taxon>Lophotrochozoa</taxon>
        <taxon>Mollusca</taxon>
        <taxon>Bivalvia</taxon>
        <taxon>Autobranchia</taxon>
        <taxon>Pteriomorphia</taxon>
        <taxon>Pterioida</taxon>
        <taxon>Pterioidea</taxon>
        <taxon>Pteriidae</taxon>
        <taxon>Pinctada</taxon>
    </lineage>
</organism>
<proteinExistence type="predicted"/>
<protein>
    <submittedName>
        <fullName evidence="1">Uncharacterized protein</fullName>
    </submittedName>
</protein>
<accession>A0AA88XRY0</accession>
<dbReference type="AlphaFoldDB" id="A0AA88XRY0"/>
<reference evidence="1" key="1">
    <citation type="submission" date="2019-08" db="EMBL/GenBank/DDBJ databases">
        <title>The improved chromosome-level genome for the pearl oyster Pinctada fucata martensii using PacBio sequencing and Hi-C.</title>
        <authorList>
            <person name="Zheng Z."/>
        </authorList>
    </citation>
    <scope>NUCLEOTIDE SEQUENCE</scope>
    <source>
        <strain evidence="1">ZZ-2019</strain>
        <tissue evidence="1">Adductor muscle</tissue>
    </source>
</reference>
<dbReference type="Gene3D" id="2.60.120.40">
    <property type="match status" value="1"/>
</dbReference>
<gene>
    <name evidence="1" type="ORF">FSP39_006342</name>
</gene>
<evidence type="ECO:0000313" key="2">
    <source>
        <dbReference type="Proteomes" id="UP001186944"/>
    </source>
</evidence>
<sequence length="81" mass="8750">MWSISGRGGVPLQLTKNGVVIGRSDPSTGTEDDFGNVSGFVITYAEENDVLLMKTHSTVKALGKIYSNEYHQSAFGGWRLG</sequence>
<dbReference type="Proteomes" id="UP001186944">
    <property type="component" value="Unassembled WGS sequence"/>
</dbReference>
<evidence type="ECO:0000313" key="1">
    <source>
        <dbReference type="EMBL" id="KAK3087467.1"/>
    </source>
</evidence>
<dbReference type="InterPro" id="IPR008983">
    <property type="entry name" value="Tumour_necrosis_fac-like_dom"/>
</dbReference>
<name>A0AA88XRY0_PINIB</name>
<keyword evidence="2" id="KW-1185">Reference proteome</keyword>
<comment type="caution">
    <text evidence="1">The sequence shown here is derived from an EMBL/GenBank/DDBJ whole genome shotgun (WGS) entry which is preliminary data.</text>
</comment>